<gene>
    <name evidence="7" type="ORF">A3F23_04095</name>
</gene>
<keyword evidence="5" id="KW-0812">Transmembrane</keyword>
<proteinExistence type="inferred from homology"/>
<dbReference type="InterPro" id="IPR055342">
    <property type="entry name" value="MreC_beta-barrel_core"/>
</dbReference>
<name>A0A1F5WRA8_9BACT</name>
<feature type="domain" description="Rod shape-determining protein MreC beta-barrel core" evidence="6">
    <location>
        <begin position="97"/>
        <end position="237"/>
    </location>
</feature>
<dbReference type="PANTHER" id="PTHR34138">
    <property type="entry name" value="CELL SHAPE-DETERMINING PROTEIN MREC"/>
    <property type="match status" value="1"/>
</dbReference>
<keyword evidence="5" id="KW-1133">Transmembrane helix</keyword>
<dbReference type="Gene3D" id="2.40.10.340">
    <property type="entry name" value="Rod shape-determining protein MreC, domain 1"/>
    <property type="match status" value="1"/>
</dbReference>
<evidence type="ECO:0000256" key="2">
    <source>
        <dbReference type="ARBA" id="ARBA00013855"/>
    </source>
</evidence>
<evidence type="ECO:0000256" key="3">
    <source>
        <dbReference type="ARBA" id="ARBA00022960"/>
    </source>
</evidence>
<dbReference type="GO" id="GO:0005886">
    <property type="term" value="C:plasma membrane"/>
    <property type="evidence" value="ECO:0007669"/>
    <property type="project" value="TreeGrafter"/>
</dbReference>
<evidence type="ECO:0000313" key="8">
    <source>
        <dbReference type="Proteomes" id="UP000177723"/>
    </source>
</evidence>
<dbReference type="Gene3D" id="2.40.10.350">
    <property type="entry name" value="Rod shape-determining protein MreC, domain 2"/>
    <property type="match status" value="1"/>
</dbReference>
<evidence type="ECO:0000256" key="1">
    <source>
        <dbReference type="ARBA" id="ARBA00009369"/>
    </source>
</evidence>
<dbReference type="Proteomes" id="UP000177723">
    <property type="component" value="Unassembled WGS sequence"/>
</dbReference>
<evidence type="ECO:0000256" key="5">
    <source>
        <dbReference type="SAM" id="Phobius"/>
    </source>
</evidence>
<comment type="caution">
    <text evidence="7">The sequence shown here is derived from an EMBL/GenBank/DDBJ whole genome shotgun (WGS) entry which is preliminary data.</text>
</comment>
<dbReference type="EMBL" id="MFHT01000011">
    <property type="protein sequence ID" value="OGF77781.1"/>
    <property type="molecule type" value="Genomic_DNA"/>
</dbReference>
<keyword evidence="5" id="KW-0472">Membrane</keyword>
<sequence length="238" mass="26354">MKTSFRQRNKGFHKAAAIFAVGIILLAVLEFSSESFRSGARDLFAPILYFSSKIRNFFEDFGGNKIIELEAENAKLLVENSLLKTSISDFAKSSSLVLSQAPSIPYDTLLIKLDSVGTAKIGTKIIAYGGIYLGQISEIGEESAVVKLISYPMSETEAWLERSGLNIILVGESGYNLKFSVPKDISVEVGDRILSNTGPQFLIGEVESVNEKPTNPLKEVRLRFPFNFKNLRYVELID</sequence>
<organism evidence="7 8">
    <name type="scientific">Candidatus Giovannonibacteria bacterium RIFCSPHIGHO2_12_FULL_43_15</name>
    <dbReference type="NCBI Taxonomy" id="1798341"/>
    <lineage>
        <taxon>Bacteria</taxon>
        <taxon>Candidatus Giovannoniibacteriota</taxon>
    </lineage>
</organism>
<comment type="similarity">
    <text evidence="1">Belongs to the MreC family.</text>
</comment>
<dbReference type="InterPro" id="IPR042175">
    <property type="entry name" value="Cell/Rod_MreC_2"/>
</dbReference>
<reference evidence="7 8" key="1">
    <citation type="journal article" date="2016" name="Nat. Commun.">
        <title>Thousands of microbial genomes shed light on interconnected biogeochemical processes in an aquifer system.</title>
        <authorList>
            <person name="Anantharaman K."/>
            <person name="Brown C.T."/>
            <person name="Hug L.A."/>
            <person name="Sharon I."/>
            <person name="Castelle C.J."/>
            <person name="Probst A.J."/>
            <person name="Thomas B.C."/>
            <person name="Singh A."/>
            <person name="Wilkins M.J."/>
            <person name="Karaoz U."/>
            <person name="Brodie E.L."/>
            <person name="Williams K.H."/>
            <person name="Hubbard S.S."/>
            <person name="Banfield J.F."/>
        </authorList>
    </citation>
    <scope>NUCLEOTIDE SEQUENCE [LARGE SCALE GENOMIC DNA]</scope>
</reference>
<dbReference type="PANTHER" id="PTHR34138:SF1">
    <property type="entry name" value="CELL SHAPE-DETERMINING PROTEIN MREC"/>
    <property type="match status" value="1"/>
</dbReference>
<accession>A0A1F5WRA8</accession>
<keyword evidence="3" id="KW-0133">Cell shape</keyword>
<dbReference type="Pfam" id="PF04085">
    <property type="entry name" value="MreC"/>
    <property type="match status" value="1"/>
</dbReference>
<feature type="transmembrane region" description="Helical" evidence="5">
    <location>
        <begin position="12"/>
        <end position="29"/>
    </location>
</feature>
<dbReference type="AlphaFoldDB" id="A0A1F5WRA8"/>
<dbReference type="InterPro" id="IPR042177">
    <property type="entry name" value="Cell/Rod_1"/>
</dbReference>
<dbReference type="InterPro" id="IPR007221">
    <property type="entry name" value="MreC"/>
</dbReference>
<evidence type="ECO:0000259" key="6">
    <source>
        <dbReference type="Pfam" id="PF04085"/>
    </source>
</evidence>
<dbReference type="GO" id="GO:0008360">
    <property type="term" value="P:regulation of cell shape"/>
    <property type="evidence" value="ECO:0007669"/>
    <property type="project" value="UniProtKB-KW"/>
</dbReference>
<evidence type="ECO:0000256" key="4">
    <source>
        <dbReference type="ARBA" id="ARBA00032089"/>
    </source>
</evidence>
<protein>
    <recommendedName>
        <fullName evidence="2">Cell shape-determining protein MreC</fullName>
    </recommendedName>
    <alternativeName>
        <fullName evidence="4">Cell shape protein MreC</fullName>
    </alternativeName>
</protein>
<evidence type="ECO:0000313" key="7">
    <source>
        <dbReference type="EMBL" id="OGF77781.1"/>
    </source>
</evidence>